<sequence>MRVIGIVSAVALVSGCSGAFSAKQEAPPSIMPTNTTPLSLVDMHYADPVADANLAAGNQRFAFLMTQNDETIPGLQLTVNEQLALKDRCGVKVVTGDASVINQYIAQYNLQMLNACQKFAPLSVVNQAN</sequence>
<dbReference type="PROSITE" id="PS51257">
    <property type="entry name" value="PROKAR_LIPOPROTEIN"/>
    <property type="match status" value="1"/>
</dbReference>
<evidence type="ECO:0000256" key="1">
    <source>
        <dbReference type="SAM" id="SignalP"/>
    </source>
</evidence>
<feature type="signal peptide" evidence="1">
    <location>
        <begin position="1"/>
        <end position="22"/>
    </location>
</feature>
<organism evidence="2 3">
    <name type="scientific">Fluctibacter corallii</name>
    <dbReference type="NCBI Taxonomy" id="2984329"/>
    <lineage>
        <taxon>Bacteria</taxon>
        <taxon>Pseudomonadati</taxon>
        <taxon>Pseudomonadota</taxon>
        <taxon>Gammaproteobacteria</taxon>
        <taxon>Alteromonadales</taxon>
        <taxon>Alteromonadaceae</taxon>
        <taxon>Fluctibacter</taxon>
    </lineage>
</organism>
<dbReference type="EMBL" id="JAOWKX010000011">
    <property type="protein sequence ID" value="MCV2886453.1"/>
    <property type="molecule type" value="Genomic_DNA"/>
</dbReference>
<evidence type="ECO:0008006" key="4">
    <source>
        <dbReference type="Google" id="ProtNLM"/>
    </source>
</evidence>
<accession>A0ABT3ACT8</accession>
<dbReference type="Proteomes" id="UP001652504">
    <property type="component" value="Unassembled WGS sequence"/>
</dbReference>
<reference evidence="2 3" key="1">
    <citation type="submission" date="2022-10" db="EMBL/GenBank/DDBJ databases">
        <title>Aestuariibacter sp. AA17 isolated from Montipora capitata coral fragment.</title>
        <authorList>
            <person name="Emsley S.A."/>
            <person name="Pfannmuller K.M."/>
            <person name="Loughran R.M."/>
            <person name="Shlafstein M."/>
            <person name="Papke E."/>
            <person name="Saw J.H."/>
            <person name="Ushijima B."/>
            <person name="Videau P."/>
        </authorList>
    </citation>
    <scope>NUCLEOTIDE SEQUENCE [LARGE SCALE GENOMIC DNA]</scope>
    <source>
        <strain evidence="2 3">AA17</strain>
    </source>
</reference>
<feature type="chain" id="PRO_5047175921" description="Lipoprotein" evidence="1">
    <location>
        <begin position="23"/>
        <end position="129"/>
    </location>
</feature>
<comment type="caution">
    <text evidence="2">The sequence shown here is derived from an EMBL/GenBank/DDBJ whole genome shotgun (WGS) entry which is preliminary data.</text>
</comment>
<gene>
    <name evidence="2" type="ORF">OE749_17290</name>
</gene>
<evidence type="ECO:0000313" key="3">
    <source>
        <dbReference type="Proteomes" id="UP001652504"/>
    </source>
</evidence>
<keyword evidence="1" id="KW-0732">Signal</keyword>
<proteinExistence type="predicted"/>
<keyword evidence="3" id="KW-1185">Reference proteome</keyword>
<evidence type="ECO:0000313" key="2">
    <source>
        <dbReference type="EMBL" id="MCV2886453.1"/>
    </source>
</evidence>
<dbReference type="RefSeq" id="WP_263713740.1">
    <property type="nucleotide sequence ID" value="NZ_JAOWKX010000011.1"/>
</dbReference>
<name>A0ABT3ACT8_9ALTE</name>
<protein>
    <recommendedName>
        <fullName evidence="4">Lipoprotein</fullName>
    </recommendedName>
</protein>